<dbReference type="STRING" id="570519.SAMN04488116_1936"/>
<dbReference type="RefSeq" id="WP_073178779.1">
    <property type="nucleotide sequence ID" value="NZ_FQWL01000002.1"/>
</dbReference>
<evidence type="ECO:0008006" key="3">
    <source>
        <dbReference type="Google" id="ProtNLM"/>
    </source>
</evidence>
<sequence>MELEKFLEIRSELCLKYADVSEGKMMSSPAIHYKKKVFAFFSRQNKMVFKLGKTFPFLESDVPLTEFNPFKKKGPLTGWYEADFSQNQKWHKLAETALELLKKEV</sequence>
<dbReference type="AlphaFoldDB" id="A0A1M5L3X7"/>
<reference evidence="2" key="1">
    <citation type="submission" date="2016-11" db="EMBL/GenBank/DDBJ databases">
        <authorList>
            <person name="Varghese N."/>
            <person name="Submissions S."/>
        </authorList>
    </citation>
    <scope>NUCLEOTIDE SEQUENCE [LARGE SCALE GENOMIC DNA]</scope>
    <source>
        <strain evidence="2">DSM 22638</strain>
    </source>
</reference>
<organism evidence="1 2">
    <name type="scientific">Flagellimonas flava</name>
    <dbReference type="NCBI Taxonomy" id="570519"/>
    <lineage>
        <taxon>Bacteria</taxon>
        <taxon>Pseudomonadati</taxon>
        <taxon>Bacteroidota</taxon>
        <taxon>Flavobacteriia</taxon>
        <taxon>Flavobacteriales</taxon>
        <taxon>Flavobacteriaceae</taxon>
        <taxon>Flagellimonas</taxon>
    </lineage>
</organism>
<evidence type="ECO:0000313" key="1">
    <source>
        <dbReference type="EMBL" id="SHG59489.1"/>
    </source>
</evidence>
<dbReference type="EMBL" id="FQWL01000002">
    <property type="protein sequence ID" value="SHG59489.1"/>
    <property type="molecule type" value="Genomic_DNA"/>
</dbReference>
<evidence type="ECO:0000313" key="2">
    <source>
        <dbReference type="Proteomes" id="UP000184532"/>
    </source>
</evidence>
<dbReference type="Proteomes" id="UP000184532">
    <property type="component" value="Unassembled WGS sequence"/>
</dbReference>
<name>A0A1M5L3X7_9FLAO</name>
<gene>
    <name evidence="1" type="ORF">SAMN04488116_1936</name>
</gene>
<proteinExistence type="predicted"/>
<keyword evidence="2" id="KW-1185">Reference proteome</keyword>
<dbReference type="OrthoDB" id="1444205at2"/>
<protein>
    <recommendedName>
        <fullName evidence="3">YjbR protein</fullName>
    </recommendedName>
</protein>
<accession>A0A1M5L3X7</accession>